<reference evidence="1 2" key="1">
    <citation type="submission" date="2018-06" db="EMBL/GenBank/DDBJ databases">
        <title>Genomic Encyclopedia of Archaeal and Bacterial Type Strains, Phase II (KMG-II): from individual species to whole genera.</title>
        <authorList>
            <person name="Goeker M."/>
        </authorList>
    </citation>
    <scope>NUCLEOTIDE SEQUENCE [LARGE SCALE GENOMIC DNA]</scope>
    <source>
        <strain evidence="1 2">DSM 14825</strain>
    </source>
</reference>
<organism evidence="1 2">
    <name type="scientific">Pedobacter cryoconitis</name>
    <dbReference type="NCBI Taxonomy" id="188932"/>
    <lineage>
        <taxon>Bacteria</taxon>
        <taxon>Pseudomonadati</taxon>
        <taxon>Bacteroidota</taxon>
        <taxon>Sphingobacteriia</taxon>
        <taxon>Sphingobacteriales</taxon>
        <taxon>Sphingobacteriaceae</taxon>
        <taxon>Pedobacter</taxon>
    </lineage>
</organism>
<evidence type="ECO:0000313" key="1">
    <source>
        <dbReference type="EMBL" id="RAJ25001.1"/>
    </source>
</evidence>
<dbReference type="AlphaFoldDB" id="A0A327S7V7"/>
<dbReference type="Proteomes" id="UP000249754">
    <property type="component" value="Unassembled WGS sequence"/>
</dbReference>
<comment type="caution">
    <text evidence="1">The sequence shown here is derived from an EMBL/GenBank/DDBJ whole genome shotgun (WGS) entry which is preliminary data.</text>
</comment>
<dbReference type="OrthoDB" id="1031347at2"/>
<protein>
    <submittedName>
        <fullName evidence="1">Uncharacterized protein</fullName>
    </submittedName>
</protein>
<dbReference type="RefSeq" id="WP_111635557.1">
    <property type="nucleotide sequence ID" value="NZ_QLLR01000028.1"/>
</dbReference>
<sequence>MQRNVITGSEFVLYDINQQPVAYSKNCALSLKQSLIDISTKDSDSWNDSMAGNRDWNISFDGLVSYNDGFDVGFFTDKMLSGEPFFIKFGVIQANFDYSYWGETVIESISLNSKLNDVCSYEGKLVGVGDLKSTNVGSPEQNGYLKVESDPIFRGSPAFSITNQNKINWNEANSKIIQSNEFSTSDNRVTLTTILKDGSKYTSGFNYNLTSYYNKNQTDTKIATAQEAADTANQLLLDIAADYKLSAGEKPNVLKEWQIISDEKPKLEEQAITYGVEILDYDISFTELDIYLKPLLVDLSITSDIVPVQFRSFFRKYYDQKILLLKAISEATKSYVDNIQFGLRNYFINGDRSKFINSVVPELLQEGNFLLNSEFAISFLAKSTSNTLLTLYFEGRSGVEFIIDEEWRRYSGVFKTGDSSKLFSFIPISVTSDQSFPYSMPVNLNYGIEMKDIMIVAGNKPIDFTHAPEDFYDLISSAKHEAILVSNDYAEAQKKLAITTANAYADGKITDVEQIQIDLANQNLVAIKAYSDSQDLYSRTIAAAYADGKITAEEQKRINAVQSSLDASKAYAEAQKQLAVVTSNAFADGIVTAEEARAIADAQLKLATAKAYAEAQAAKVRGELIVIIDNSIAVSTANLIAKYTAAINVANTAALNSAQADATNKADAAKAASILSAKTYTNAQAAYEREVAIANADGKITQEERARIFQAQNNLEAAKADATNKANAAAAYGQAATDLHNALVGNLRDLAYQDVVEVGKLGTTIVSGGYIKGTLLDVEYIKASIINAEYINALVTTSNTLQTSASGKRIVISGLNNNMIFYDQDNHESLRIDSNIDSGQAGNPLGGIKMNTPAGDTAYCSGNGFFANGSGMQFLSSTVGVATNASVVGLLRYRNNDSSGISAAVVGVDQSTGGSSKSYAGYFNGKVKITNGIEVSTGQEGINATQDIRVGGDAFYRMTWVNGLLVSSTRN</sequence>
<accession>A0A327S7V7</accession>
<dbReference type="EMBL" id="QLLR01000028">
    <property type="protein sequence ID" value="RAJ25001.1"/>
    <property type="molecule type" value="Genomic_DNA"/>
</dbReference>
<proteinExistence type="predicted"/>
<evidence type="ECO:0000313" key="2">
    <source>
        <dbReference type="Proteomes" id="UP000249754"/>
    </source>
</evidence>
<name>A0A327S7V7_9SPHI</name>
<gene>
    <name evidence="1" type="ORF">LY11_04188</name>
</gene>